<dbReference type="Proteomes" id="UP000507470">
    <property type="component" value="Unassembled WGS sequence"/>
</dbReference>
<organism evidence="1 2">
    <name type="scientific">Mytilus coruscus</name>
    <name type="common">Sea mussel</name>
    <dbReference type="NCBI Taxonomy" id="42192"/>
    <lineage>
        <taxon>Eukaryota</taxon>
        <taxon>Metazoa</taxon>
        <taxon>Spiralia</taxon>
        <taxon>Lophotrochozoa</taxon>
        <taxon>Mollusca</taxon>
        <taxon>Bivalvia</taxon>
        <taxon>Autobranchia</taxon>
        <taxon>Pteriomorphia</taxon>
        <taxon>Mytilida</taxon>
        <taxon>Mytiloidea</taxon>
        <taxon>Mytilidae</taxon>
        <taxon>Mytilinae</taxon>
        <taxon>Mytilus</taxon>
    </lineage>
</organism>
<gene>
    <name evidence="1" type="ORF">MCOR_7116</name>
</gene>
<reference evidence="1 2" key="1">
    <citation type="submission" date="2020-06" db="EMBL/GenBank/DDBJ databases">
        <authorList>
            <person name="Li R."/>
            <person name="Bekaert M."/>
        </authorList>
    </citation>
    <scope>NUCLEOTIDE SEQUENCE [LARGE SCALE GENOMIC DNA]</scope>
    <source>
        <strain evidence="2">wild</strain>
    </source>
</reference>
<keyword evidence="2" id="KW-1185">Reference proteome</keyword>
<dbReference type="EMBL" id="CACVKT020001353">
    <property type="protein sequence ID" value="CAC5367049.1"/>
    <property type="molecule type" value="Genomic_DNA"/>
</dbReference>
<protein>
    <submittedName>
        <fullName evidence="1">GOLGB1</fullName>
    </submittedName>
</protein>
<proteinExistence type="predicted"/>
<accession>A0A6J8AG12</accession>
<evidence type="ECO:0000313" key="2">
    <source>
        <dbReference type="Proteomes" id="UP000507470"/>
    </source>
</evidence>
<name>A0A6J8AG12_MYTCO</name>
<dbReference type="OrthoDB" id="6089362at2759"/>
<sequence>MEEELATLKTKLIDVENDLAKIVHKRTELLEELDRQGESADGKLKKDVRHIHHDVTRKEGDIFLLKKRIKQITYKLEIASKLSKLELDDDITDLKKMLEDVSGRLKVNKQKAVETFDNIQKIHEQGAELAKGIEESRQKAMDECDIRTDKLMARLDVRQDYVDQKRAEIRGIRRASGIPDPAELAEIRRLAALHDTACAADDDEDDD</sequence>
<dbReference type="AlphaFoldDB" id="A0A6J8AG12"/>
<evidence type="ECO:0000313" key="1">
    <source>
        <dbReference type="EMBL" id="CAC5367049.1"/>
    </source>
</evidence>